<dbReference type="AlphaFoldDB" id="A0A5B0G583"/>
<evidence type="ECO:0000313" key="2">
    <source>
        <dbReference type="EMBL" id="KAA0998516.1"/>
    </source>
</evidence>
<dbReference type="Gene3D" id="3.30.365.10">
    <property type="entry name" value="Aldehyde oxidase/xanthine dehydrogenase, molybdopterin binding domain"/>
    <property type="match status" value="1"/>
</dbReference>
<reference evidence="2 3" key="1">
    <citation type="submission" date="2019-08" db="EMBL/GenBank/DDBJ databases">
        <title>Paraburkholderia sp. DCY113.</title>
        <authorList>
            <person name="Kang J."/>
        </authorList>
    </citation>
    <scope>NUCLEOTIDE SEQUENCE [LARGE SCALE GENOMIC DNA]</scope>
    <source>
        <strain evidence="2 3">DCY113</strain>
    </source>
</reference>
<dbReference type="InterPro" id="IPR037165">
    <property type="entry name" value="AldOxase/xan_DH_Mopterin-bd_sf"/>
</dbReference>
<evidence type="ECO:0000313" key="3">
    <source>
        <dbReference type="Proteomes" id="UP000325273"/>
    </source>
</evidence>
<gene>
    <name evidence="2" type="ORF">FVF58_44335</name>
</gene>
<dbReference type="SUPFAM" id="SSF56003">
    <property type="entry name" value="Molybdenum cofactor-binding domain"/>
    <property type="match status" value="1"/>
</dbReference>
<protein>
    <submittedName>
        <fullName evidence="2">Xanthine dehydrogenase family protein molybdopterin-binding subunit</fullName>
    </submittedName>
</protein>
<comment type="caution">
    <text evidence="2">The sequence shown here is derived from an EMBL/GenBank/DDBJ whole genome shotgun (WGS) entry which is preliminary data.</text>
</comment>
<dbReference type="Proteomes" id="UP000325273">
    <property type="component" value="Unassembled WGS sequence"/>
</dbReference>
<dbReference type="Pfam" id="PF20256">
    <property type="entry name" value="MoCoBD_2"/>
    <property type="match status" value="1"/>
</dbReference>
<keyword evidence="3" id="KW-1185">Reference proteome</keyword>
<feature type="domain" description="Aldehyde oxidase/xanthine dehydrogenase second molybdopterin binding" evidence="1">
    <location>
        <begin position="30"/>
        <end position="111"/>
    </location>
</feature>
<dbReference type="PANTHER" id="PTHR47495:SF1">
    <property type="entry name" value="BLL3820 PROTEIN"/>
    <property type="match status" value="1"/>
</dbReference>
<dbReference type="EMBL" id="VTUZ01000057">
    <property type="protein sequence ID" value="KAA0998516.1"/>
    <property type="molecule type" value="Genomic_DNA"/>
</dbReference>
<dbReference type="GO" id="GO:0016491">
    <property type="term" value="F:oxidoreductase activity"/>
    <property type="evidence" value="ECO:0007669"/>
    <property type="project" value="InterPro"/>
</dbReference>
<proteinExistence type="predicted"/>
<dbReference type="InterPro" id="IPR052516">
    <property type="entry name" value="N-heterocyclic_Hydroxylase"/>
</dbReference>
<evidence type="ECO:0000259" key="1">
    <source>
        <dbReference type="Pfam" id="PF20256"/>
    </source>
</evidence>
<sequence length="169" mass="18191">MSRWKQANRTGAANREGVGVSIAQLEPGGAYVATVCSVAVDMNSGETRVTRVFVAHDCGLIVNPDGLRNEIQGCVIQTLSRTLKEEIRFSSKEILTLDWANYPILRFSECPSEVIISLINRLDKAPVGAGEPTALTIAPAVGNAIFHATGVCIRKTPFTAEQFKASRSS</sequence>
<organism evidence="2 3">
    <name type="scientific">Paraburkholderia panacisoli</name>
    <dbReference type="NCBI Taxonomy" id="2603818"/>
    <lineage>
        <taxon>Bacteria</taxon>
        <taxon>Pseudomonadati</taxon>
        <taxon>Pseudomonadota</taxon>
        <taxon>Betaproteobacteria</taxon>
        <taxon>Burkholderiales</taxon>
        <taxon>Burkholderiaceae</taxon>
        <taxon>Paraburkholderia</taxon>
    </lineage>
</organism>
<dbReference type="InterPro" id="IPR046867">
    <property type="entry name" value="AldOxase/xan_DH_MoCoBD2"/>
</dbReference>
<dbReference type="RefSeq" id="WP_149675925.1">
    <property type="nucleotide sequence ID" value="NZ_VTUZ01000057.1"/>
</dbReference>
<name>A0A5B0G583_9BURK</name>
<dbReference type="PANTHER" id="PTHR47495">
    <property type="entry name" value="ALDEHYDE DEHYDROGENASE"/>
    <property type="match status" value="1"/>
</dbReference>
<accession>A0A5B0G583</accession>